<dbReference type="GO" id="GO:0016020">
    <property type="term" value="C:membrane"/>
    <property type="evidence" value="ECO:0007669"/>
    <property type="project" value="UniProtKB-SubCell"/>
</dbReference>
<feature type="transmembrane region" description="Helical" evidence="8">
    <location>
        <begin position="543"/>
        <end position="566"/>
    </location>
</feature>
<accession>A0A834XRQ5</accession>
<evidence type="ECO:0000256" key="6">
    <source>
        <dbReference type="ARBA" id="ARBA00038046"/>
    </source>
</evidence>
<dbReference type="PANTHER" id="PTHR45951">
    <property type="entry name" value="PROTEIN DISPATCHED-RELATED"/>
    <property type="match status" value="1"/>
</dbReference>
<feature type="transmembrane region" description="Helical" evidence="8">
    <location>
        <begin position="926"/>
        <end position="949"/>
    </location>
</feature>
<keyword evidence="4 8" id="KW-0472">Membrane</keyword>
<dbReference type="Proteomes" id="UP000639338">
    <property type="component" value="Unassembled WGS sequence"/>
</dbReference>
<comment type="similarity">
    <text evidence="6">Belongs to the dispatched family.</text>
</comment>
<feature type="domain" description="SSD" evidence="9">
    <location>
        <begin position="426"/>
        <end position="565"/>
    </location>
</feature>
<feature type="transmembrane region" description="Helical" evidence="8">
    <location>
        <begin position="401"/>
        <end position="423"/>
    </location>
</feature>
<dbReference type="EMBL" id="JACMRX010000005">
    <property type="protein sequence ID" value="KAF7989611.1"/>
    <property type="molecule type" value="Genomic_DNA"/>
</dbReference>
<feature type="transmembrane region" description="Helical" evidence="8">
    <location>
        <begin position="900"/>
        <end position="919"/>
    </location>
</feature>
<feature type="compositionally biased region" description="Acidic residues" evidence="7">
    <location>
        <begin position="1083"/>
        <end position="1112"/>
    </location>
</feature>
<feature type="transmembrane region" description="Helical" evidence="8">
    <location>
        <begin position="456"/>
        <end position="480"/>
    </location>
</feature>
<feature type="compositionally biased region" description="Low complexity" evidence="7">
    <location>
        <begin position="121"/>
        <end position="139"/>
    </location>
</feature>
<evidence type="ECO:0000256" key="2">
    <source>
        <dbReference type="ARBA" id="ARBA00022692"/>
    </source>
</evidence>
<dbReference type="Pfam" id="PF14779">
    <property type="entry name" value="BBS1"/>
    <property type="match status" value="1"/>
</dbReference>
<feature type="compositionally biased region" description="Acidic residues" evidence="7">
    <location>
        <begin position="140"/>
        <end position="154"/>
    </location>
</feature>
<comment type="subcellular location">
    <subcellularLocation>
        <location evidence="1">Membrane</location>
        <topology evidence="1">Multi-pass membrane protein</topology>
    </subcellularLocation>
</comment>
<feature type="transmembrane region" description="Helical" evidence="8">
    <location>
        <begin position="1023"/>
        <end position="1049"/>
    </location>
</feature>
<dbReference type="GO" id="GO:0022857">
    <property type="term" value="F:transmembrane transporter activity"/>
    <property type="evidence" value="ECO:0007669"/>
    <property type="project" value="TreeGrafter"/>
</dbReference>
<evidence type="ECO:0000256" key="5">
    <source>
        <dbReference type="ARBA" id="ARBA00023180"/>
    </source>
</evidence>
<evidence type="ECO:0000256" key="1">
    <source>
        <dbReference type="ARBA" id="ARBA00004141"/>
    </source>
</evidence>
<dbReference type="PROSITE" id="PS50156">
    <property type="entry name" value="SSD"/>
    <property type="match status" value="1"/>
</dbReference>
<sequence>MKIWWCSWAIAHHPYVILSSVFIFSSTCLILPFITTNFPDFSTPQLGFEARGTDLAGRIISWDNLMLATGAKGDLTDNPIEYYNYLVESTSQNTTEPFNLTKKIPGVIRKKPKNKKKFNKHTTTTTSTTTTSIIINNSNDNDEDDDDGDDDDDEKTNNIENSDQWEELIKLNNKNTIVNINEHKTNHLDDVYFCNSPNSNYARVVIGTDNDDKNLWSLEGVLAQCHIDAMLRKNKYFTLNCERKLNKHDNDDGKCCNSWSPANYVAFLSNRTSCLGVTDTDLLKIEELLKRCSYYYRNNHLTSDCAEDLNCRKQVPPECWTHNAPYHLLHYLLDTNFISRNTQINASNSTLKYAMIMLPIAASSKTLDFYNNIDDNADLSYGNIKVLAMEFGLKSTLFDRLLIADSFLLIFGFLFVTICIWIYTGSIILTISTIMAVIFSLGISYCVYTIVLDIKFFPFMNLLAVVVAVGIGSDDAFIFCKVWEIQKKKYIKNNNNSIGLTRLVQETLKHAVPSMLVTSLTTAVAFFASIVSNVTAINCFSLFSGMTVIANFFLMITWLPASIVVAEKLKFNILSPANIIVRKFIKPNKLLIEKSSIYFGKILSNIVIKLRWLWLLLFGGTTILFGFIVFKYPGLRLPDTPNFQYFDKNHKFEKYDLQYGKNFYFERIEFGNDGPLLPLRFVWGIKPIDNGYFLDPSSRGTIEYDPTFDITNKKSQMWLQQFCQNLRTQPFYHDTIGLLIPNCFIESFRTWMKRRCENIMDPNSTHAPCCESSSYPYSPSVFRKCVAEASLDLYRTPSDLWKRNGVYGGIKYLKQSPIFNNTINTTIPTMPLPKIMALIVEYDSNYSMTLSFTEMNQFYKQVEKWMNQQLRTAPSGMKNGWFVSPLDFYELQKTLYEGTIYAFVMSMILAFIVLTLVTLNLLVSFYAILSIGGAILVTVGTLVLLGWRLNVLESVVVSTAIGLAVDFSLHYGVAYRVCHSKCKIKRVKLSLGQMGGPTLMAAITSGVSGALMLPSQVLPYIQIAIFMILVMAISWLYATFFFCPLLSVIGPSTKFAQFHYPNIQNICRCFNIKWGNAGVVHDNDDDDDNEDEDDDNNNHNEDEDDDDEDDNGDGCSSSNKINWRKGNGRSGNMFSESTLSTSSTVCQMHCTDIDILGTNNRLIESIPPSPSSPLIYIEKNQTDNTNNRLNKYDNLKHLKKLNLTNLYRWHKITEHSMLEPPCGVVGFYCENNEQKSAVSCIWYNAGIDIDLNVTTLYTELESLYKELGAAFISPRTLKFLSINDEHHRVEFTNKYKNDPLTRINAISTISTIRKDSWNDPASSCILIGTESGELIVLDTRSFSMTDRCFIGWPPCSMTSTGLWSGDGRIFIVSRDTRIGSIKKGQSEINLWEKLLAPAVAITTLSCDGAAVAIMDGTIIGYSNNGLKLWKIKLPGLALDMTSLPVQQSGLLLLAVSVPRIGLLVYDGQHHVDTISMMDPISAIKFGRMGQEERAMAMITMSGGLSVKILKRTANFSSRSISATAINETNTTRFSVPKKTRLFVEQTIRERSEAKQIHSSFQQAFLRLRLTVAKKTQQVLKNNKNLNVNTITIENSVLGLGPTYIIRTLVTNVAEETTESSLFLVFKSIECYINPRVVDLPLLPSGIPIPVMVKATPKSQVNEKIQILLCKKNQIQPITTTHLILPISEVDIEV</sequence>
<feature type="transmembrane region" description="Helical" evidence="8">
    <location>
        <begin position="511"/>
        <end position="531"/>
    </location>
</feature>
<reference evidence="10 11" key="1">
    <citation type="submission" date="2020-08" db="EMBL/GenBank/DDBJ databases">
        <title>Aphidius gifuensis genome sequencing and assembly.</title>
        <authorList>
            <person name="Du Z."/>
        </authorList>
    </citation>
    <scope>NUCLEOTIDE SEQUENCE [LARGE SCALE GENOMIC DNA]</scope>
    <source>
        <strain evidence="10">YNYX2018</strain>
        <tissue evidence="10">Adults</tissue>
    </source>
</reference>
<evidence type="ECO:0000256" key="3">
    <source>
        <dbReference type="ARBA" id="ARBA00022989"/>
    </source>
</evidence>
<comment type="caution">
    <text evidence="10">The sequence shown here is derived from an EMBL/GenBank/DDBJ whole genome shotgun (WGS) entry which is preliminary data.</text>
</comment>
<keyword evidence="3 8" id="KW-1133">Transmembrane helix</keyword>
<feature type="region of interest" description="Disordered" evidence="7">
    <location>
        <begin position="114"/>
        <end position="161"/>
    </location>
</feature>
<feature type="transmembrane region" description="Helical" evidence="8">
    <location>
        <begin position="955"/>
        <end position="978"/>
    </location>
</feature>
<keyword evidence="5" id="KW-0325">Glycoprotein</keyword>
<dbReference type="InterPro" id="IPR032728">
    <property type="entry name" value="BBS1_N"/>
</dbReference>
<keyword evidence="11" id="KW-1185">Reference proteome</keyword>
<feature type="region of interest" description="Disordered" evidence="7">
    <location>
        <begin position="1081"/>
        <end position="1128"/>
    </location>
</feature>
<evidence type="ECO:0000256" key="7">
    <source>
        <dbReference type="SAM" id="MobiDB-lite"/>
    </source>
</evidence>
<proteinExistence type="inferred from homology"/>
<dbReference type="InterPro" id="IPR056419">
    <property type="entry name" value="GAE_BBS1"/>
</dbReference>
<evidence type="ECO:0000259" key="9">
    <source>
        <dbReference type="PROSITE" id="PS50156"/>
    </source>
</evidence>
<evidence type="ECO:0000313" key="11">
    <source>
        <dbReference type="Proteomes" id="UP000639338"/>
    </source>
</evidence>
<feature type="transmembrane region" description="Helical" evidence="8">
    <location>
        <begin position="428"/>
        <end position="450"/>
    </location>
</feature>
<dbReference type="Pfam" id="PF12349">
    <property type="entry name" value="Sterol-sensing"/>
    <property type="match status" value="1"/>
</dbReference>
<dbReference type="InterPro" id="IPR000731">
    <property type="entry name" value="SSD"/>
</dbReference>
<evidence type="ECO:0000313" key="10">
    <source>
        <dbReference type="EMBL" id="KAF7989611.1"/>
    </source>
</evidence>
<protein>
    <recommendedName>
        <fullName evidence="9">SSD domain-containing protein</fullName>
    </recommendedName>
</protein>
<keyword evidence="2 8" id="KW-0812">Transmembrane</keyword>
<evidence type="ECO:0000256" key="4">
    <source>
        <dbReference type="ARBA" id="ARBA00023136"/>
    </source>
</evidence>
<dbReference type="InterPro" id="IPR052081">
    <property type="entry name" value="Dispatched_Hh_regulator"/>
</dbReference>
<dbReference type="InterPro" id="IPR053958">
    <property type="entry name" value="HMGCR/SNAP/NPC1-like_SSD"/>
</dbReference>
<dbReference type="Pfam" id="PF23304">
    <property type="entry name" value="GAE_BBS1"/>
    <property type="match status" value="1"/>
</dbReference>
<feature type="transmembrane region" description="Helical" evidence="8">
    <location>
        <begin position="612"/>
        <end position="630"/>
    </location>
</feature>
<evidence type="ECO:0000256" key="8">
    <source>
        <dbReference type="SAM" id="Phobius"/>
    </source>
</evidence>
<dbReference type="SUPFAM" id="SSF82866">
    <property type="entry name" value="Multidrug efflux transporter AcrB transmembrane domain"/>
    <property type="match status" value="2"/>
</dbReference>
<dbReference type="OrthoDB" id="193905at2759"/>
<name>A0A834XRQ5_APHGI</name>
<dbReference type="Gene3D" id="1.20.1640.10">
    <property type="entry name" value="Multidrug efflux transporter AcrB transmembrane domain"/>
    <property type="match status" value="2"/>
</dbReference>
<dbReference type="GO" id="GO:0007224">
    <property type="term" value="P:smoothened signaling pathway"/>
    <property type="evidence" value="ECO:0007669"/>
    <property type="project" value="TreeGrafter"/>
</dbReference>
<organism evidence="10 11">
    <name type="scientific">Aphidius gifuensis</name>
    <name type="common">Parasitoid wasp</name>
    <dbReference type="NCBI Taxonomy" id="684658"/>
    <lineage>
        <taxon>Eukaryota</taxon>
        <taxon>Metazoa</taxon>
        <taxon>Ecdysozoa</taxon>
        <taxon>Arthropoda</taxon>
        <taxon>Hexapoda</taxon>
        <taxon>Insecta</taxon>
        <taxon>Pterygota</taxon>
        <taxon>Neoptera</taxon>
        <taxon>Endopterygota</taxon>
        <taxon>Hymenoptera</taxon>
        <taxon>Apocrita</taxon>
        <taxon>Ichneumonoidea</taxon>
        <taxon>Braconidae</taxon>
        <taxon>Aphidiinae</taxon>
        <taxon>Aphidius</taxon>
    </lineage>
</organism>
<gene>
    <name evidence="10" type="ORF">HCN44_008285</name>
</gene>
<dbReference type="PANTHER" id="PTHR45951:SF3">
    <property type="entry name" value="PROTEIN DISPATCHED"/>
    <property type="match status" value="1"/>
</dbReference>
<feature type="transmembrane region" description="Helical" evidence="8">
    <location>
        <begin position="12"/>
        <end position="34"/>
    </location>
</feature>